<sequence>MSTPPSEEPSVRRIDRILAFMSLGIVVLSIACFLSVIIATAVGNQDFSGGVWPVVYLVQMIGPVIAFLLLVALLIMSFARKGRSSSRD</sequence>
<feature type="transmembrane region" description="Helical" evidence="1">
    <location>
        <begin position="54"/>
        <end position="79"/>
    </location>
</feature>
<dbReference type="Proteomes" id="UP001305498">
    <property type="component" value="Chromosome"/>
</dbReference>
<proteinExistence type="predicted"/>
<keyword evidence="3" id="KW-1185">Reference proteome</keyword>
<evidence type="ECO:0000313" key="2">
    <source>
        <dbReference type="EMBL" id="WOF23884.1"/>
    </source>
</evidence>
<keyword evidence="1" id="KW-0812">Transmembrane</keyword>
<organism evidence="2 3">
    <name type="scientific">Microbacterium betulae</name>
    <dbReference type="NCBI Taxonomy" id="2981139"/>
    <lineage>
        <taxon>Bacteria</taxon>
        <taxon>Bacillati</taxon>
        <taxon>Actinomycetota</taxon>
        <taxon>Actinomycetes</taxon>
        <taxon>Micrococcales</taxon>
        <taxon>Microbacteriaceae</taxon>
        <taxon>Microbacterium</taxon>
    </lineage>
</organism>
<keyword evidence="1" id="KW-0472">Membrane</keyword>
<evidence type="ECO:0000256" key="1">
    <source>
        <dbReference type="SAM" id="Phobius"/>
    </source>
</evidence>
<keyword evidence="1" id="KW-1133">Transmembrane helix</keyword>
<dbReference type="EMBL" id="CP118157">
    <property type="protein sequence ID" value="WOF23884.1"/>
    <property type="molecule type" value="Genomic_DNA"/>
</dbReference>
<name>A0AA97FJI0_9MICO</name>
<dbReference type="RefSeq" id="WP_317140356.1">
    <property type="nucleotide sequence ID" value="NZ_CP118157.1"/>
</dbReference>
<protein>
    <submittedName>
        <fullName evidence="2">Multidrug ABC transporter ATPase</fullName>
    </submittedName>
</protein>
<evidence type="ECO:0000313" key="3">
    <source>
        <dbReference type="Proteomes" id="UP001305498"/>
    </source>
</evidence>
<feature type="transmembrane region" description="Helical" evidence="1">
    <location>
        <begin position="17"/>
        <end position="42"/>
    </location>
</feature>
<gene>
    <name evidence="2" type="ORF">N8K70_04155</name>
</gene>
<dbReference type="KEGG" id="mbet:N8K70_04155"/>
<reference evidence="2 3" key="1">
    <citation type="submission" date="2023-02" db="EMBL/GenBank/DDBJ databases">
        <title>Microbacterium betulae sp. nov., isolated from birch wood.</title>
        <authorList>
            <person name="Pasciak M."/>
            <person name="Pawlik K.J."/>
            <person name="Martynowski D."/>
            <person name="Laczmanski L."/>
            <person name="Ciekot J."/>
            <person name="Szponar B."/>
            <person name="Wojcik-Fatla A."/>
            <person name="Mackiewicz B."/>
            <person name="Farian E."/>
            <person name="Cholewa G."/>
            <person name="Cholewa A."/>
            <person name="Dutkiewicz J."/>
        </authorList>
    </citation>
    <scope>NUCLEOTIDE SEQUENCE [LARGE SCALE GENOMIC DNA]</scope>
    <source>
        <strain evidence="2 3">AB</strain>
    </source>
</reference>
<accession>A0AA97FJI0</accession>
<dbReference type="AlphaFoldDB" id="A0AA97FJI0"/>